<dbReference type="InterPro" id="IPR032675">
    <property type="entry name" value="LRR_dom_sf"/>
</dbReference>
<protein>
    <recommendedName>
        <fullName evidence="3">Disease resistance protein At4g27190-like leucine-rich repeats domain-containing protein</fullName>
    </recommendedName>
</protein>
<dbReference type="InterPro" id="IPR057135">
    <property type="entry name" value="At4g27190-like_LRR"/>
</dbReference>
<evidence type="ECO:0000259" key="3">
    <source>
        <dbReference type="Pfam" id="PF23247"/>
    </source>
</evidence>
<dbReference type="AlphaFoldDB" id="A0A2N9G7U4"/>
<accession>A0A2N9G7U4</accession>
<organism evidence="4">
    <name type="scientific">Fagus sylvatica</name>
    <name type="common">Beechnut</name>
    <dbReference type="NCBI Taxonomy" id="28930"/>
    <lineage>
        <taxon>Eukaryota</taxon>
        <taxon>Viridiplantae</taxon>
        <taxon>Streptophyta</taxon>
        <taxon>Embryophyta</taxon>
        <taxon>Tracheophyta</taxon>
        <taxon>Spermatophyta</taxon>
        <taxon>Magnoliopsida</taxon>
        <taxon>eudicotyledons</taxon>
        <taxon>Gunneridae</taxon>
        <taxon>Pentapetalae</taxon>
        <taxon>rosids</taxon>
        <taxon>fabids</taxon>
        <taxon>Fagales</taxon>
        <taxon>Fagaceae</taxon>
        <taxon>Fagus</taxon>
    </lineage>
</organism>
<sequence length="294" mass="32510">MGDAMNETYGGPSVEFCCNLKELKLKKNHGKPSVIVGNENSQPGGTFPNLEAPEVSEFCRLKILAPFSSTSFKNLTKLDVQGFDELISLLTPSMASLVQLSYIRISECQRMTEVVANEEGQVGDEIAFNNLEYLIFDDVPSLTAFYLGDCIIKFPSLVEVTVTNCPKLKIFSNGVLTTPKLKGIGITKEHDSPTQQLWDGDLNATIKQFWEANFNEKIGASEVGDREHDANNDLKVDIVEEVSIEVVDREHNGKDELEGDSAREVSIEFRDKEQNANEDLAGGNAREVSIEVTK</sequence>
<evidence type="ECO:0000256" key="1">
    <source>
        <dbReference type="ARBA" id="ARBA00022821"/>
    </source>
</evidence>
<feature type="domain" description="Disease resistance protein At4g27190-like leucine-rich repeats" evidence="3">
    <location>
        <begin position="66"/>
        <end position="172"/>
    </location>
</feature>
<dbReference type="Gene3D" id="3.80.10.10">
    <property type="entry name" value="Ribonuclease Inhibitor"/>
    <property type="match status" value="1"/>
</dbReference>
<evidence type="ECO:0000256" key="2">
    <source>
        <dbReference type="SAM" id="MobiDB-lite"/>
    </source>
</evidence>
<dbReference type="SUPFAM" id="SSF52047">
    <property type="entry name" value="RNI-like"/>
    <property type="match status" value="1"/>
</dbReference>
<gene>
    <name evidence="4" type="ORF">FSB_LOCUS23402</name>
</gene>
<proteinExistence type="predicted"/>
<reference evidence="4" key="1">
    <citation type="submission" date="2018-02" db="EMBL/GenBank/DDBJ databases">
        <authorList>
            <person name="Cohen D.B."/>
            <person name="Kent A.D."/>
        </authorList>
    </citation>
    <scope>NUCLEOTIDE SEQUENCE</scope>
</reference>
<dbReference type="EMBL" id="OIVN01001576">
    <property type="protein sequence ID" value="SPC95520.1"/>
    <property type="molecule type" value="Genomic_DNA"/>
</dbReference>
<evidence type="ECO:0000313" key="4">
    <source>
        <dbReference type="EMBL" id="SPC95520.1"/>
    </source>
</evidence>
<dbReference type="Pfam" id="PF23247">
    <property type="entry name" value="LRR_RPS2"/>
    <property type="match status" value="1"/>
</dbReference>
<dbReference type="InterPro" id="IPR050905">
    <property type="entry name" value="Plant_NBS-LRR"/>
</dbReference>
<dbReference type="PANTHER" id="PTHR33463">
    <property type="entry name" value="NB-ARC DOMAIN-CONTAINING PROTEIN-RELATED"/>
    <property type="match status" value="1"/>
</dbReference>
<dbReference type="PANTHER" id="PTHR33463:SF204">
    <property type="entry name" value="NB-ARC DOMAIN-CONTAINING PROTEIN"/>
    <property type="match status" value="1"/>
</dbReference>
<name>A0A2N9G7U4_FAGSY</name>
<feature type="region of interest" description="Disordered" evidence="2">
    <location>
        <begin position="273"/>
        <end position="294"/>
    </location>
</feature>
<keyword evidence="1" id="KW-0611">Plant defense</keyword>